<feature type="region of interest" description="Disordered" evidence="1">
    <location>
        <begin position="1"/>
        <end position="22"/>
    </location>
</feature>
<name>A0A1M6P2T8_9FIRM</name>
<evidence type="ECO:0000313" key="2">
    <source>
        <dbReference type="EMBL" id="SHK02228.1"/>
    </source>
</evidence>
<dbReference type="RefSeq" id="WP_159434637.1">
    <property type="nucleotide sequence ID" value="NZ_FQZY01000026.1"/>
</dbReference>
<reference evidence="2 3" key="1">
    <citation type="submission" date="2016-11" db="EMBL/GenBank/DDBJ databases">
        <authorList>
            <person name="Jaros S."/>
            <person name="Januszkiewicz K."/>
            <person name="Wedrychowicz H."/>
        </authorList>
    </citation>
    <scope>NUCLEOTIDE SEQUENCE [LARGE SCALE GENOMIC DNA]</scope>
    <source>
        <strain evidence="2 3">DSM 15480</strain>
    </source>
</reference>
<feature type="compositionally biased region" description="Basic and acidic residues" evidence="1">
    <location>
        <begin position="12"/>
        <end position="22"/>
    </location>
</feature>
<accession>A0A1M6P2T8</accession>
<proteinExistence type="predicted"/>
<keyword evidence="3" id="KW-1185">Reference proteome</keyword>
<feature type="compositionally biased region" description="Basic residues" evidence="1">
    <location>
        <begin position="1"/>
        <end position="11"/>
    </location>
</feature>
<dbReference type="Proteomes" id="UP000184301">
    <property type="component" value="Unassembled WGS sequence"/>
</dbReference>
<gene>
    <name evidence="2" type="ORF">SAMN02745243_01991</name>
</gene>
<dbReference type="EMBL" id="FQZY01000026">
    <property type="protein sequence ID" value="SHK02228.1"/>
    <property type="molecule type" value="Genomic_DNA"/>
</dbReference>
<dbReference type="OrthoDB" id="2004375at2"/>
<sequence>MKKRNKQRANRKTKEEMLNHKDMCGISDPTPYEAVKDIIKEFKRKQCQV</sequence>
<dbReference type="STRING" id="1121950.SAMN02745243_01991"/>
<dbReference type="AlphaFoldDB" id="A0A1M6P2T8"/>
<evidence type="ECO:0000256" key="1">
    <source>
        <dbReference type="SAM" id="MobiDB-lite"/>
    </source>
</evidence>
<evidence type="ECO:0000313" key="3">
    <source>
        <dbReference type="Proteomes" id="UP000184301"/>
    </source>
</evidence>
<protein>
    <submittedName>
        <fullName evidence="2">Uncharacterized protein</fullName>
    </submittedName>
</protein>
<organism evidence="2 3">
    <name type="scientific">Hespellia stercorisuis DSM 15480</name>
    <dbReference type="NCBI Taxonomy" id="1121950"/>
    <lineage>
        <taxon>Bacteria</taxon>
        <taxon>Bacillati</taxon>
        <taxon>Bacillota</taxon>
        <taxon>Clostridia</taxon>
        <taxon>Lachnospirales</taxon>
        <taxon>Lachnospiraceae</taxon>
        <taxon>Hespellia</taxon>
    </lineage>
</organism>